<dbReference type="SUPFAM" id="SSF52540">
    <property type="entry name" value="P-loop containing nucleoside triphosphate hydrolases"/>
    <property type="match status" value="1"/>
</dbReference>
<dbReference type="OrthoDB" id="5416804at2"/>
<dbReference type="EMBL" id="AP021875">
    <property type="protein sequence ID" value="BBO74276.1"/>
    <property type="molecule type" value="Genomic_DNA"/>
</dbReference>
<dbReference type="InterPro" id="IPR027417">
    <property type="entry name" value="P-loop_NTPase"/>
</dbReference>
<protein>
    <recommendedName>
        <fullName evidence="3">Cytidylate kinase</fullName>
    </recommendedName>
</protein>
<dbReference type="Proteomes" id="UP000427769">
    <property type="component" value="Chromosome"/>
</dbReference>
<dbReference type="RefSeq" id="WP_155303318.1">
    <property type="nucleotide sequence ID" value="NZ_AP021875.1"/>
</dbReference>
<dbReference type="Gene3D" id="3.40.50.300">
    <property type="entry name" value="P-loop containing nucleotide triphosphate hydrolases"/>
    <property type="match status" value="1"/>
</dbReference>
<gene>
    <name evidence="1" type="ORF">DSCW_16930</name>
</gene>
<dbReference type="AlphaFoldDB" id="A0A5K7YY29"/>
<name>A0A5K7YY29_9BACT</name>
<accession>A0A5K7YY29</accession>
<evidence type="ECO:0000313" key="2">
    <source>
        <dbReference type="Proteomes" id="UP000427769"/>
    </source>
</evidence>
<reference evidence="1 2" key="1">
    <citation type="submission" date="2019-11" db="EMBL/GenBank/DDBJ databases">
        <title>Comparative genomics of hydrocarbon-degrading Desulfosarcina strains.</title>
        <authorList>
            <person name="Watanabe M."/>
            <person name="Kojima H."/>
            <person name="Fukui M."/>
        </authorList>
    </citation>
    <scope>NUCLEOTIDE SEQUENCE [LARGE SCALE GENOMIC DNA]</scope>
    <source>
        <strain evidence="1 2">PP31</strain>
    </source>
</reference>
<keyword evidence="2" id="KW-1185">Reference proteome</keyword>
<evidence type="ECO:0008006" key="3">
    <source>
        <dbReference type="Google" id="ProtNLM"/>
    </source>
</evidence>
<evidence type="ECO:0000313" key="1">
    <source>
        <dbReference type="EMBL" id="BBO74276.1"/>
    </source>
</evidence>
<organism evidence="1 2">
    <name type="scientific">Desulfosarcina widdelii</name>
    <dbReference type="NCBI Taxonomy" id="947919"/>
    <lineage>
        <taxon>Bacteria</taxon>
        <taxon>Pseudomonadati</taxon>
        <taxon>Thermodesulfobacteriota</taxon>
        <taxon>Desulfobacteria</taxon>
        <taxon>Desulfobacterales</taxon>
        <taxon>Desulfosarcinaceae</taxon>
        <taxon>Desulfosarcina</taxon>
    </lineage>
</organism>
<dbReference type="KEGG" id="dwd:DSCW_16930"/>
<dbReference type="Pfam" id="PF13189">
    <property type="entry name" value="Cytidylate_kin2"/>
    <property type="match status" value="1"/>
</dbReference>
<sequence>MAIITISRGCFSHGKDIAEAVAKRLGYECISQEVLLEASRTFDLPEEKLFASLHDAPGLMERITHVRQRFIDSIQTALLEHVVKDNVVYHGFAGQILLDGIDHVLKVRVIADMEARINLLMQRQQITRDVAVARIDREDEERVEWYRSIYRIDANDPRLYDLVLHIGRLTVADACDIVCRTATGKSFQATPASSSALLDLALTNHVKVAIKDVCKADIRCRDGIVHLRVKGQKIKASGVAGPEIQHQVQDQIRDDLYQKIIGLVSSIPGVKEIDCAVDTPYTV</sequence>
<proteinExistence type="predicted"/>